<accession>A0A1M7N2F4</accession>
<dbReference type="Proteomes" id="UP000184038">
    <property type="component" value="Unassembled WGS sequence"/>
</dbReference>
<name>A0A1M7N2F4_9FIRM</name>
<keyword evidence="2" id="KW-1185">Reference proteome</keyword>
<gene>
    <name evidence="1" type="ORF">SAMN02746066_04175</name>
</gene>
<evidence type="ECO:0008006" key="3">
    <source>
        <dbReference type="Google" id="ProtNLM"/>
    </source>
</evidence>
<evidence type="ECO:0000313" key="1">
    <source>
        <dbReference type="EMBL" id="SHM97526.1"/>
    </source>
</evidence>
<dbReference type="InterPro" id="IPR046142">
    <property type="entry name" value="DUF6144"/>
</dbReference>
<protein>
    <recommendedName>
        <fullName evidence="3">L-2-amino-thiazoline-4-carboxylic acid hydrolase</fullName>
    </recommendedName>
</protein>
<dbReference type="AlphaFoldDB" id="A0A1M7N2F4"/>
<sequence>MKKNVSEKVAKEFEDQYPLSASANIQKKYEWANNACIFLEEHCDSDTIRKIREGCKCNDGKSIANKMKKYLKNADSIEAFVLAFSQNETFAALEYIAENKIHFCYPECYCSCVKHVPKELSKTWCYCTVGNAKGVFEELFEKQVKITLLESIKSGASRCVMEVEW</sequence>
<organism evidence="1 2">
    <name type="scientific">Anaerosporobacter mobilis DSM 15930</name>
    <dbReference type="NCBI Taxonomy" id="1120996"/>
    <lineage>
        <taxon>Bacteria</taxon>
        <taxon>Bacillati</taxon>
        <taxon>Bacillota</taxon>
        <taxon>Clostridia</taxon>
        <taxon>Lachnospirales</taxon>
        <taxon>Lachnospiraceae</taxon>
        <taxon>Anaerosporobacter</taxon>
    </lineage>
</organism>
<dbReference type="EMBL" id="FRCP01000024">
    <property type="protein sequence ID" value="SHM97526.1"/>
    <property type="molecule type" value="Genomic_DNA"/>
</dbReference>
<reference evidence="1 2" key="1">
    <citation type="submission" date="2016-11" db="EMBL/GenBank/DDBJ databases">
        <authorList>
            <person name="Jaros S."/>
            <person name="Januszkiewicz K."/>
            <person name="Wedrychowicz H."/>
        </authorList>
    </citation>
    <scope>NUCLEOTIDE SEQUENCE [LARGE SCALE GENOMIC DNA]</scope>
    <source>
        <strain evidence="1 2">DSM 15930</strain>
    </source>
</reference>
<dbReference type="OrthoDB" id="2035251at2"/>
<proteinExistence type="predicted"/>
<dbReference type="RefSeq" id="WP_073290996.1">
    <property type="nucleotide sequence ID" value="NZ_FRCP01000024.1"/>
</dbReference>
<evidence type="ECO:0000313" key="2">
    <source>
        <dbReference type="Proteomes" id="UP000184038"/>
    </source>
</evidence>
<dbReference type="Pfam" id="PF19641">
    <property type="entry name" value="DUF6144"/>
    <property type="match status" value="1"/>
</dbReference>